<gene>
    <name evidence="3" type="ORF">ACFONC_04865</name>
</gene>
<dbReference type="RefSeq" id="WP_386742590.1">
    <property type="nucleotide sequence ID" value="NZ_JBHRYA010000003.1"/>
</dbReference>
<keyword evidence="2" id="KW-1133">Transmembrane helix</keyword>
<dbReference type="Proteomes" id="UP001595705">
    <property type="component" value="Unassembled WGS sequence"/>
</dbReference>
<evidence type="ECO:0000313" key="4">
    <source>
        <dbReference type="Proteomes" id="UP001595705"/>
    </source>
</evidence>
<organism evidence="3 4">
    <name type="scientific">Luteimonas soli</name>
    <dbReference type="NCBI Taxonomy" id="1648966"/>
    <lineage>
        <taxon>Bacteria</taxon>
        <taxon>Pseudomonadati</taxon>
        <taxon>Pseudomonadota</taxon>
        <taxon>Gammaproteobacteria</taxon>
        <taxon>Lysobacterales</taxon>
        <taxon>Lysobacteraceae</taxon>
        <taxon>Luteimonas</taxon>
    </lineage>
</organism>
<feature type="transmembrane region" description="Helical" evidence="2">
    <location>
        <begin position="65"/>
        <end position="88"/>
    </location>
</feature>
<sequence>MSDEQTPYTPPQAPLSGRAPAPAGSDPRGSLGAGIGLFFACLVGGGLVAWILRIAILAAVPDWTYAGPMFAIPALLPWLAALVLGLWLASRGRTRTALGILVGFGLLAAVVLLLVAACFGIVAGMGGFS</sequence>
<accession>A0ABV7XK85</accession>
<evidence type="ECO:0000256" key="2">
    <source>
        <dbReference type="SAM" id="Phobius"/>
    </source>
</evidence>
<feature type="transmembrane region" description="Helical" evidence="2">
    <location>
        <begin position="35"/>
        <end position="59"/>
    </location>
</feature>
<keyword evidence="2" id="KW-0472">Membrane</keyword>
<name>A0ABV7XK85_9GAMM</name>
<reference evidence="4" key="1">
    <citation type="journal article" date="2019" name="Int. J. Syst. Evol. Microbiol.">
        <title>The Global Catalogue of Microorganisms (GCM) 10K type strain sequencing project: providing services to taxonomists for standard genome sequencing and annotation.</title>
        <authorList>
            <consortium name="The Broad Institute Genomics Platform"/>
            <consortium name="The Broad Institute Genome Sequencing Center for Infectious Disease"/>
            <person name="Wu L."/>
            <person name="Ma J."/>
        </authorList>
    </citation>
    <scope>NUCLEOTIDE SEQUENCE [LARGE SCALE GENOMIC DNA]</scope>
    <source>
        <strain evidence="4">KCTC 42441</strain>
    </source>
</reference>
<dbReference type="EMBL" id="JBHRYA010000003">
    <property type="protein sequence ID" value="MFC3715478.1"/>
    <property type="molecule type" value="Genomic_DNA"/>
</dbReference>
<protein>
    <submittedName>
        <fullName evidence="3">Uncharacterized protein</fullName>
    </submittedName>
</protein>
<evidence type="ECO:0000313" key="3">
    <source>
        <dbReference type="EMBL" id="MFC3715478.1"/>
    </source>
</evidence>
<keyword evidence="4" id="KW-1185">Reference proteome</keyword>
<comment type="caution">
    <text evidence="3">The sequence shown here is derived from an EMBL/GenBank/DDBJ whole genome shotgun (WGS) entry which is preliminary data.</text>
</comment>
<evidence type="ECO:0000256" key="1">
    <source>
        <dbReference type="SAM" id="MobiDB-lite"/>
    </source>
</evidence>
<keyword evidence="2" id="KW-0812">Transmembrane</keyword>
<feature type="transmembrane region" description="Helical" evidence="2">
    <location>
        <begin position="100"/>
        <end position="123"/>
    </location>
</feature>
<proteinExistence type="predicted"/>
<feature type="region of interest" description="Disordered" evidence="1">
    <location>
        <begin position="1"/>
        <end position="26"/>
    </location>
</feature>